<organism evidence="12 13">
    <name type="scientific">Xenorhabdus santafensis</name>
    <dbReference type="NCBI Taxonomy" id="2582833"/>
    <lineage>
        <taxon>Bacteria</taxon>
        <taxon>Pseudomonadati</taxon>
        <taxon>Pseudomonadota</taxon>
        <taxon>Gammaproteobacteria</taxon>
        <taxon>Enterobacterales</taxon>
        <taxon>Morganellaceae</taxon>
        <taxon>Xenorhabdus</taxon>
    </lineage>
</organism>
<evidence type="ECO:0000313" key="13">
    <source>
        <dbReference type="Proteomes" id="UP001271890"/>
    </source>
</evidence>
<evidence type="ECO:0000256" key="10">
    <source>
        <dbReference type="SAM" id="MobiDB-lite"/>
    </source>
</evidence>
<keyword evidence="13" id="KW-1185">Reference proteome</keyword>
<dbReference type="InterPro" id="IPR051792">
    <property type="entry name" value="GGT_bact"/>
</dbReference>
<comment type="subunit">
    <text evidence="9">This enzyme consists of two polypeptide chains, which are synthesized in precursor form from a single polypeptide.</text>
</comment>
<accession>A0ABU4S9E5</accession>
<dbReference type="PRINTS" id="PR01210">
    <property type="entry name" value="GGTRANSPTASE"/>
</dbReference>
<evidence type="ECO:0000256" key="11">
    <source>
        <dbReference type="SAM" id="SignalP"/>
    </source>
</evidence>
<dbReference type="Proteomes" id="UP001271890">
    <property type="component" value="Unassembled WGS sequence"/>
</dbReference>
<dbReference type="Gene3D" id="1.10.246.130">
    <property type="match status" value="1"/>
</dbReference>
<dbReference type="InterPro" id="IPR043137">
    <property type="entry name" value="GGT_ssub_C"/>
</dbReference>
<dbReference type="EMBL" id="VCDN01000031">
    <property type="protein sequence ID" value="MDX7987428.1"/>
    <property type="molecule type" value="Genomic_DNA"/>
</dbReference>
<evidence type="ECO:0000313" key="12">
    <source>
        <dbReference type="EMBL" id="MDX7987428.1"/>
    </source>
</evidence>
<evidence type="ECO:0000256" key="5">
    <source>
        <dbReference type="ARBA" id="ARBA00022801"/>
    </source>
</evidence>
<evidence type="ECO:0000256" key="9">
    <source>
        <dbReference type="RuleBase" id="RU368036"/>
    </source>
</evidence>
<dbReference type="NCBIfam" id="TIGR00066">
    <property type="entry name" value="g_glut_trans"/>
    <property type="match status" value="1"/>
</dbReference>
<name>A0ABU4S9E5_9GAMM</name>
<dbReference type="Gene3D" id="3.60.20.40">
    <property type="match status" value="1"/>
</dbReference>
<keyword evidence="11" id="KW-0732">Signal</keyword>
<gene>
    <name evidence="12" type="primary">ggt</name>
    <name evidence="12" type="ORF">FE392_08805</name>
</gene>
<comment type="catalytic activity">
    <reaction evidence="8 9">
        <text>an N-terminal (5-L-glutamyl)-[peptide] + an alpha-amino acid = 5-L-glutamyl amino acid + an N-terminal L-alpha-aminoacyl-[peptide]</text>
        <dbReference type="Rhea" id="RHEA:23904"/>
        <dbReference type="Rhea" id="RHEA-COMP:9780"/>
        <dbReference type="Rhea" id="RHEA-COMP:9795"/>
        <dbReference type="ChEBI" id="CHEBI:77644"/>
        <dbReference type="ChEBI" id="CHEBI:78597"/>
        <dbReference type="ChEBI" id="CHEBI:78599"/>
        <dbReference type="ChEBI" id="CHEBI:78608"/>
        <dbReference type="EC" id="2.3.2.2"/>
    </reaction>
</comment>
<comment type="PTM">
    <text evidence="9">Cleaved by autocatalysis into a large and a small subunit.</text>
</comment>
<dbReference type="InterPro" id="IPR055262">
    <property type="entry name" value="GGT_CS"/>
</dbReference>
<dbReference type="PANTHER" id="PTHR43199">
    <property type="entry name" value="GLUTATHIONE HYDROLASE"/>
    <property type="match status" value="1"/>
</dbReference>
<dbReference type="EC" id="2.3.2.2" evidence="9"/>
<dbReference type="PROSITE" id="PS00462">
    <property type="entry name" value="G_GLU_TRANSPEPTIDASE"/>
    <property type="match status" value="1"/>
</dbReference>
<keyword evidence="9" id="KW-0317">Glutathione biosynthesis</keyword>
<keyword evidence="7 9" id="KW-0012">Acyltransferase</keyword>
<feature type="chain" id="PRO_5047534226" description="Glutathione hydrolase proenzyme" evidence="11">
    <location>
        <begin position="23"/>
        <end position="586"/>
    </location>
</feature>
<dbReference type="Pfam" id="PF01019">
    <property type="entry name" value="G_glu_transpept"/>
    <property type="match status" value="1"/>
</dbReference>
<proteinExistence type="inferred from homology"/>
<evidence type="ECO:0000256" key="4">
    <source>
        <dbReference type="ARBA" id="ARBA00022679"/>
    </source>
</evidence>
<feature type="region of interest" description="Disordered" evidence="10">
    <location>
        <begin position="353"/>
        <end position="374"/>
    </location>
</feature>
<dbReference type="SUPFAM" id="SSF56235">
    <property type="entry name" value="N-terminal nucleophile aminohydrolases (Ntn hydrolases)"/>
    <property type="match status" value="1"/>
</dbReference>
<evidence type="ECO:0000256" key="8">
    <source>
        <dbReference type="ARBA" id="ARBA00047417"/>
    </source>
</evidence>
<keyword evidence="4 9" id="KW-0808">Transferase</keyword>
<dbReference type="PANTHER" id="PTHR43199:SF1">
    <property type="entry name" value="GLUTATHIONE HYDROLASE PROENZYME"/>
    <property type="match status" value="1"/>
</dbReference>
<feature type="signal peptide" evidence="11">
    <location>
        <begin position="1"/>
        <end position="22"/>
    </location>
</feature>
<dbReference type="InterPro" id="IPR029055">
    <property type="entry name" value="Ntn_hydrolases_N"/>
</dbReference>
<evidence type="ECO:0000256" key="6">
    <source>
        <dbReference type="ARBA" id="ARBA00023145"/>
    </source>
</evidence>
<dbReference type="RefSeq" id="WP_319929862.1">
    <property type="nucleotide sequence ID" value="NZ_VCDN01000031.1"/>
</dbReference>
<dbReference type="GO" id="GO:0103068">
    <property type="term" value="F:leukotriene C4 gamma-glutamyl transferase activity"/>
    <property type="evidence" value="ECO:0007669"/>
    <property type="project" value="UniProtKB-EC"/>
</dbReference>
<keyword evidence="6 9" id="KW-0865">Zymogen</keyword>
<comment type="similarity">
    <text evidence="3 9">Belongs to the gamma-glutamyltransferase family.</text>
</comment>
<evidence type="ECO:0000256" key="1">
    <source>
        <dbReference type="ARBA" id="ARBA00001049"/>
    </source>
</evidence>
<keyword evidence="5 9" id="KW-0378">Hydrolase</keyword>
<sequence>MRKKWKIPLIVVSLLVFSPLYAATEPAVEAKQGMVVSSQKLASQAGIDMLKMGGNAIDAAIAVGYAQAVVNPCCGNIGGGGFMTIHLADGKDTFINFRETAPASASADMYLDKDGNVIKGASLYGYKAVGVPGTVMGFEMALKKYGTLTREQVMAPAIKLAREGYILTRGDTDILDTTVKRFAQDPEAARIFLRKDGTPLQPGDRLVQSDLANTLEMIAKQGPDAFYHGKIPQLVEEASKKSGGIITAADFANFHITETTPVTCSYRGYKFISSPPPSSGGVTLCEILNVVEGYDLKSMGFNSAAYVHTLTEAMRHAYMDRNTYLGDPEFINNPLDRLLSKSYAESIRKEIQPNKATQSADIQPGIGPHEKPETTHYSVVDKEGNAVSTTYTINGRFGAVVIAPGTGFFLNDEMDDFTTKVGEKNMYGLVQGATNSIAPGKRPLSSMSPTLVTKDNKIFLVLGSPGGSRIISITLQSALNIIDFNMPPQEAVNSPRIHHQWLPDEVYYEQRGLSKDTLNLLEKMGYKMVEQSPWGATELIMIGLPGASGVAPESSGNDSAVSGIVREGYIYGSNDVRRPAGAAIGY</sequence>
<reference evidence="13" key="1">
    <citation type="journal article" date="2024" name="Toxins">
        <title>Genome Sequence Analysis of Native Xenorhabdus Strains Isolated from Entomopathogenic Nematodes in Argentina.</title>
        <authorList>
            <person name="Palma L."/>
            <person name="Frizzo L."/>
            <person name="Kaiser S."/>
            <person name="Berry C."/>
            <person name="Caballero P."/>
            <person name="Bode H.B."/>
            <person name="Del Valle E.E."/>
        </authorList>
    </citation>
    <scope>NUCLEOTIDE SEQUENCE [LARGE SCALE GENOMIC DNA]</scope>
    <source>
        <strain evidence="13">12</strain>
    </source>
</reference>
<dbReference type="InterPro" id="IPR000101">
    <property type="entry name" value="GGT_peptidase"/>
</dbReference>
<evidence type="ECO:0000256" key="7">
    <source>
        <dbReference type="ARBA" id="ARBA00023315"/>
    </source>
</evidence>
<protein>
    <recommendedName>
        <fullName evidence="9">Glutathione hydrolase proenzyme</fullName>
        <ecNumber evidence="9">2.3.2.2</ecNumber>
        <ecNumber evidence="9">3.4.19.13</ecNumber>
    </recommendedName>
    <component>
        <recommendedName>
            <fullName evidence="9">Glutathione hydrolase large chain</fullName>
        </recommendedName>
    </component>
    <component>
        <recommendedName>
            <fullName evidence="9">Glutathione hydrolase small chain</fullName>
        </recommendedName>
    </component>
</protein>
<comment type="pathway">
    <text evidence="9">Sulfur metabolism; glutathione metabolism.</text>
</comment>
<evidence type="ECO:0000256" key="2">
    <source>
        <dbReference type="ARBA" id="ARBA00001089"/>
    </source>
</evidence>
<dbReference type="InterPro" id="IPR043138">
    <property type="entry name" value="GGT_lsub"/>
</dbReference>
<evidence type="ECO:0000256" key="3">
    <source>
        <dbReference type="ARBA" id="ARBA00009381"/>
    </source>
</evidence>
<dbReference type="EC" id="3.4.19.13" evidence="9"/>
<comment type="caution">
    <text evidence="12">The sequence shown here is derived from an EMBL/GenBank/DDBJ whole genome shotgun (WGS) entry which is preliminary data.</text>
</comment>
<comment type="catalytic activity">
    <reaction evidence="1 9">
        <text>an S-substituted glutathione + H2O = an S-substituted L-cysteinylglycine + L-glutamate</text>
        <dbReference type="Rhea" id="RHEA:59468"/>
        <dbReference type="ChEBI" id="CHEBI:15377"/>
        <dbReference type="ChEBI" id="CHEBI:29985"/>
        <dbReference type="ChEBI" id="CHEBI:90779"/>
        <dbReference type="ChEBI" id="CHEBI:143103"/>
        <dbReference type="EC" id="3.4.19.13"/>
    </reaction>
</comment>
<comment type="catalytic activity">
    <reaction evidence="2 9">
        <text>glutathione + H2O = L-cysteinylglycine + L-glutamate</text>
        <dbReference type="Rhea" id="RHEA:28807"/>
        <dbReference type="ChEBI" id="CHEBI:15377"/>
        <dbReference type="ChEBI" id="CHEBI:29985"/>
        <dbReference type="ChEBI" id="CHEBI:57925"/>
        <dbReference type="ChEBI" id="CHEBI:61694"/>
        <dbReference type="EC" id="3.4.19.13"/>
    </reaction>
</comment>